<keyword evidence="2" id="KW-1185">Reference proteome</keyword>
<protein>
    <submittedName>
        <fullName evidence="1">Uncharacterized protein</fullName>
    </submittedName>
</protein>
<accession>A0A067D0E1</accession>
<name>A0A067D0E1_SAPPC</name>
<dbReference type="GeneID" id="24125932"/>
<evidence type="ECO:0000313" key="1">
    <source>
        <dbReference type="EMBL" id="KDO32206.1"/>
    </source>
</evidence>
<gene>
    <name evidence="1" type="ORF">SPRG_03423</name>
</gene>
<dbReference type="KEGG" id="spar:SPRG_03423"/>
<proteinExistence type="predicted"/>
<reference evidence="1 2" key="1">
    <citation type="journal article" date="2013" name="PLoS Genet.">
        <title>Distinctive expansion of potential virulence genes in the genome of the oomycete fish pathogen Saprolegnia parasitica.</title>
        <authorList>
            <person name="Jiang R.H."/>
            <person name="de Bruijn I."/>
            <person name="Haas B.J."/>
            <person name="Belmonte R."/>
            <person name="Lobach L."/>
            <person name="Christie J."/>
            <person name="van den Ackerveken G."/>
            <person name="Bottin A."/>
            <person name="Bulone V."/>
            <person name="Diaz-Moreno S.M."/>
            <person name="Dumas B."/>
            <person name="Fan L."/>
            <person name="Gaulin E."/>
            <person name="Govers F."/>
            <person name="Grenville-Briggs L.J."/>
            <person name="Horner N.R."/>
            <person name="Levin J.Z."/>
            <person name="Mammella M."/>
            <person name="Meijer H.J."/>
            <person name="Morris P."/>
            <person name="Nusbaum C."/>
            <person name="Oome S."/>
            <person name="Phillips A.J."/>
            <person name="van Rooyen D."/>
            <person name="Rzeszutek E."/>
            <person name="Saraiva M."/>
            <person name="Secombes C.J."/>
            <person name="Seidl M.F."/>
            <person name="Snel B."/>
            <person name="Stassen J.H."/>
            <person name="Sykes S."/>
            <person name="Tripathy S."/>
            <person name="van den Berg H."/>
            <person name="Vega-Arreguin J.C."/>
            <person name="Wawra S."/>
            <person name="Young S.K."/>
            <person name="Zeng Q."/>
            <person name="Dieguez-Uribeondo J."/>
            <person name="Russ C."/>
            <person name="Tyler B.M."/>
            <person name="van West P."/>
        </authorList>
    </citation>
    <scope>NUCLEOTIDE SEQUENCE [LARGE SCALE GENOMIC DNA]</scope>
    <source>
        <strain evidence="1 2">CBS 223.65</strain>
    </source>
</reference>
<dbReference type="Proteomes" id="UP000030745">
    <property type="component" value="Unassembled WGS sequence"/>
</dbReference>
<dbReference type="RefSeq" id="XP_012197386.1">
    <property type="nucleotide sequence ID" value="XM_012341996.1"/>
</dbReference>
<sequence length="153" mass="16280">MTKGWCGDLALLLPKTITDDDCRLICSRAMYAHVKVQCRVCDGTWHCVVLTHLGAAAMTNSGVESSPKSLSSGATSTFCRVICTTMTSTQPAFTERRLAMGCRRRHDGPRHGPGGGAQVLPLLTLGKNVCSTTVMDQAATATCISFVPRHAPA</sequence>
<dbReference type="EMBL" id="KK583196">
    <property type="protein sequence ID" value="KDO32206.1"/>
    <property type="molecule type" value="Genomic_DNA"/>
</dbReference>
<organism evidence="1 2">
    <name type="scientific">Saprolegnia parasitica (strain CBS 223.65)</name>
    <dbReference type="NCBI Taxonomy" id="695850"/>
    <lineage>
        <taxon>Eukaryota</taxon>
        <taxon>Sar</taxon>
        <taxon>Stramenopiles</taxon>
        <taxon>Oomycota</taxon>
        <taxon>Saprolegniomycetes</taxon>
        <taxon>Saprolegniales</taxon>
        <taxon>Saprolegniaceae</taxon>
        <taxon>Saprolegnia</taxon>
    </lineage>
</organism>
<evidence type="ECO:0000313" key="2">
    <source>
        <dbReference type="Proteomes" id="UP000030745"/>
    </source>
</evidence>
<dbReference type="VEuPathDB" id="FungiDB:SPRG_03423"/>
<dbReference type="AlphaFoldDB" id="A0A067D0E1"/>